<name>C5BIC2_TERTT</name>
<dbReference type="Proteomes" id="UP000009080">
    <property type="component" value="Chromosome"/>
</dbReference>
<proteinExistence type="predicted"/>
<keyword evidence="2" id="KW-1185">Reference proteome</keyword>
<evidence type="ECO:0000313" key="2">
    <source>
        <dbReference type="Proteomes" id="UP000009080"/>
    </source>
</evidence>
<protein>
    <submittedName>
        <fullName evidence="1">Uncharacterized protein</fullName>
    </submittedName>
</protein>
<dbReference type="STRING" id="377629.TERTU_4304"/>
<dbReference type="EMBL" id="CP001614">
    <property type="protein sequence ID" value="ACR14725.1"/>
    <property type="molecule type" value="Genomic_DNA"/>
</dbReference>
<organism evidence="1 2">
    <name type="scientific">Teredinibacter turnerae (strain ATCC 39867 / T7901)</name>
    <dbReference type="NCBI Taxonomy" id="377629"/>
    <lineage>
        <taxon>Bacteria</taxon>
        <taxon>Pseudomonadati</taxon>
        <taxon>Pseudomonadota</taxon>
        <taxon>Gammaproteobacteria</taxon>
        <taxon>Cellvibrionales</taxon>
        <taxon>Cellvibrionaceae</taxon>
        <taxon>Teredinibacter</taxon>
    </lineage>
</organism>
<gene>
    <name evidence="1" type="ordered locus">TERTU_4304</name>
</gene>
<dbReference type="KEGG" id="ttu:TERTU_4304"/>
<evidence type="ECO:0000313" key="1">
    <source>
        <dbReference type="EMBL" id="ACR14725.1"/>
    </source>
</evidence>
<dbReference type="AlphaFoldDB" id="C5BIC2"/>
<sequence>MFEPGHAFCEYGKCFLIRNNFISVAFPLLNRMLPKFRDLNFG</sequence>
<dbReference type="HOGENOM" id="CLU_3259037_0_0_6"/>
<reference evidence="1 2" key="1">
    <citation type="journal article" date="2009" name="PLoS ONE">
        <title>The complete genome of Teredinibacter turnerae T7901: an intracellular endosymbiont of marine wood-boring bivalves (shipworms).</title>
        <authorList>
            <person name="Yang J.C."/>
            <person name="Madupu R."/>
            <person name="Durkin A.S."/>
            <person name="Ekborg N.A."/>
            <person name="Pedamallu C.S."/>
            <person name="Hostetler J.B."/>
            <person name="Radune D."/>
            <person name="Toms B.S."/>
            <person name="Henrissat B."/>
            <person name="Coutinho P.M."/>
            <person name="Schwarz S."/>
            <person name="Field L."/>
            <person name="Trindade-Silva A.E."/>
            <person name="Soares C.A.G."/>
            <person name="Elshahawi S."/>
            <person name="Hanora A."/>
            <person name="Schmidt E.W."/>
            <person name="Haygood M.G."/>
            <person name="Posfai J."/>
            <person name="Benner J."/>
            <person name="Madinger C."/>
            <person name="Nove J."/>
            <person name="Anton B."/>
            <person name="Chaudhary K."/>
            <person name="Foster J."/>
            <person name="Holman A."/>
            <person name="Kumar S."/>
            <person name="Lessard P.A."/>
            <person name="Luyten Y.A."/>
            <person name="Slatko B."/>
            <person name="Wood N."/>
            <person name="Wu B."/>
            <person name="Teplitski M."/>
            <person name="Mougous J.D."/>
            <person name="Ward N."/>
            <person name="Eisen J.A."/>
            <person name="Badger J.H."/>
            <person name="Distel D.L."/>
        </authorList>
    </citation>
    <scope>NUCLEOTIDE SEQUENCE [LARGE SCALE GENOMIC DNA]</scope>
    <source>
        <strain evidence="2">ATCC 39867 / T7901</strain>
    </source>
</reference>
<accession>C5BIC2</accession>